<keyword evidence="1" id="KW-1133">Transmembrane helix</keyword>
<gene>
    <name evidence="2" type="ORF">CPB84DRAFT_1764962</name>
</gene>
<dbReference type="Proteomes" id="UP000724874">
    <property type="component" value="Unassembled WGS sequence"/>
</dbReference>
<feature type="transmembrane region" description="Helical" evidence="1">
    <location>
        <begin position="58"/>
        <end position="82"/>
    </location>
</feature>
<reference evidence="2" key="1">
    <citation type="submission" date="2020-11" db="EMBL/GenBank/DDBJ databases">
        <authorList>
            <consortium name="DOE Joint Genome Institute"/>
            <person name="Ahrendt S."/>
            <person name="Riley R."/>
            <person name="Andreopoulos W."/>
            <person name="LaButti K."/>
            <person name="Pangilinan J."/>
            <person name="Ruiz-duenas F.J."/>
            <person name="Barrasa J.M."/>
            <person name="Sanchez-Garcia M."/>
            <person name="Camarero S."/>
            <person name="Miyauchi S."/>
            <person name="Serrano A."/>
            <person name="Linde D."/>
            <person name="Babiker R."/>
            <person name="Drula E."/>
            <person name="Ayuso-Fernandez I."/>
            <person name="Pacheco R."/>
            <person name="Padilla G."/>
            <person name="Ferreira P."/>
            <person name="Barriuso J."/>
            <person name="Kellner H."/>
            <person name="Castanera R."/>
            <person name="Alfaro M."/>
            <person name="Ramirez L."/>
            <person name="Pisabarro A.G."/>
            <person name="Kuo A."/>
            <person name="Tritt A."/>
            <person name="Lipzen A."/>
            <person name="He G."/>
            <person name="Yan M."/>
            <person name="Ng V."/>
            <person name="Cullen D."/>
            <person name="Martin F."/>
            <person name="Rosso M.-N."/>
            <person name="Henrissat B."/>
            <person name="Hibbett D."/>
            <person name="Martinez A.T."/>
            <person name="Grigoriev I.V."/>
        </authorList>
    </citation>
    <scope>NUCLEOTIDE SEQUENCE</scope>
    <source>
        <strain evidence="2">AH 44721</strain>
    </source>
</reference>
<name>A0A9P5NV58_GYMJU</name>
<keyword evidence="1" id="KW-0472">Membrane</keyword>
<dbReference type="EMBL" id="JADNYJ010000007">
    <property type="protein sequence ID" value="KAF8910216.1"/>
    <property type="molecule type" value="Genomic_DNA"/>
</dbReference>
<protein>
    <submittedName>
        <fullName evidence="2">Uncharacterized protein</fullName>
    </submittedName>
</protein>
<keyword evidence="1" id="KW-0812">Transmembrane</keyword>
<keyword evidence="3" id="KW-1185">Reference proteome</keyword>
<organism evidence="2 3">
    <name type="scientific">Gymnopilus junonius</name>
    <name type="common">Spectacular rustgill mushroom</name>
    <name type="synonym">Gymnopilus spectabilis subsp. junonius</name>
    <dbReference type="NCBI Taxonomy" id="109634"/>
    <lineage>
        <taxon>Eukaryota</taxon>
        <taxon>Fungi</taxon>
        <taxon>Dikarya</taxon>
        <taxon>Basidiomycota</taxon>
        <taxon>Agaricomycotina</taxon>
        <taxon>Agaricomycetes</taxon>
        <taxon>Agaricomycetidae</taxon>
        <taxon>Agaricales</taxon>
        <taxon>Agaricineae</taxon>
        <taxon>Hymenogastraceae</taxon>
        <taxon>Gymnopilus</taxon>
    </lineage>
</organism>
<evidence type="ECO:0000313" key="3">
    <source>
        <dbReference type="Proteomes" id="UP000724874"/>
    </source>
</evidence>
<dbReference type="AlphaFoldDB" id="A0A9P5NV58"/>
<evidence type="ECO:0000256" key="1">
    <source>
        <dbReference type="SAM" id="Phobius"/>
    </source>
</evidence>
<evidence type="ECO:0000313" key="2">
    <source>
        <dbReference type="EMBL" id="KAF8910216.1"/>
    </source>
</evidence>
<proteinExistence type="predicted"/>
<accession>A0A9P5NV58</accession>
<comment type="caution">
    <text evidence="2">The sequence shown here is derived from an EMBL/GenBank/DDBJ whole genome shotgun (WGS) entry which is preliminary data.</text>
</comment>
<sequence>MISLLLVLMGSTLPISFCLSVTIISGYNLNERQKSQLSSSAFKPFHDLLSLGRLSGLALLKFAIILAALTLGADITDLIMVWKLSDQSTMEHIQ</sequence>